<dbReference type="PIRSF" id="PIRSF003107">
    <property type="entry name" value="PhoU"/>
    <property type="match status" value="1"/>
</dbReference>
<feature type="domain" description="PhoU" evidence="9">
    <location>
        <begin position="18"/>
        <end position="103"/>
    </location>
</feature>
<evidence type="ECO:0000313" key="11">
    <source>
        <dbReference type="Proteomes" id="UP000807825"/>
    </source>
</evidence>
<evidence type="ECO:0000256" key="4">
    <source>
        <dbReference type="ARBA" id="ARBA00022448"/>
    </source>
</evidence>
<dbReference type="FunFam" id="1.20.58.220:FF:000004">
    <property type="entry name" value="Phosphate-specific transport system accessory protein PhoU"/>
    <property type="match status" value="1"/>
</dbReference>
<dbReference type="AlphaFoldDB" id="A0A9D6V7E0"/>
<dbReference type="EMBL" id="JACRDE010000545">
    <property type="protein sequence ID" value="MBI5251950.1"/>
    <property type="molecule type" value="Genomic_DNA"/>
</dbReference>
<evidence type="ECO:0000313" key="10">
    <source>
        <dbReference type="EMBL" id="MBI5251950.1"/>
    </source>
</evidence>
<dbReference type="Pfam" id="PF01895">
    <property type="entry name" value="PhoU"/>
    <property type="match status" value="2"/>
</dbReference>
<evidence type="ECO:0000256" key="7">
    <source>
        <dbReference type="ARBA" id="ARBA00056181"/>
    </source>
</evidence>
<evidence type="ECO:0000256" key="6">
    <source>
        <dbReference type="ARBA" id="ARBA00022592"/>
    </source>
</evidence>
<dbReference type="InterPro" id="IPR028366">
    <property type="entry name" value="PhoU"/>
</dbReference>
<dbReference type="PANTHER" id="PTHR42930">
    <property type="entry name" value="PHOSPHATE-SPECIFIC TRANSPORT SYSTEM ACCESSORY PROTEIN PHOU"/>
    <property type="match status" value="1"/>
</dbReference>
<comment type="subunit">
    <text evidence="3 8">Homodimer.</text>
</comment>
<evidence type="ECO:0000259" key="9">
    <source>
        <dbReference type="Pfam" id="PF01895"/>
    </source>
</evidence>
<comment type="function">
    <text evidence="7 8">Plays a role in the regulation of phosphate uptake.</text>
</comment>
<gene>
    <name evidence="10" type="primary">phoU</name>
    <name evidence="10" type="ORF">HY912_20855</name>
</gene>
<evidence type="ECO:0000256" key="3">
    <source>
        <dbReference type="ARBA" id="ARBA00011738"/>
    </source>
</evidence>
<dbReference type="GO" id="GO:0006817">
    <property type="term" value="P:phosphate ion transport"/>
    <property type="evidence" value="ECO:0007669"/>
    <property type="project" value="UniProtKB-KW"/>
</dbReference>
<comment type="caution">
    <text evidence="10">The sequence shown here is derived from an EMBL/GenBank/DDBJ whole genome shotgun (WGS) entry which is preliminary data.</text>
</comment>
<dbReference type="SUPFAM" id="SSF109755">
    <property type="entry name" value="PhoU-like"/>
    <property type="match status" value="1"/>
</dbReference>
<evidence type="ECO:0000256" key="8">
    <source>
        <dbReference type="PIRNR" id="PIRNR003107"/>
    </source>
</evidence>
<dbReference type="NCBIfam" id="TIGR02135">
    <property type="entry name" value="phoU_full"/>
    <property type="match status" value="1"/>
</dbReference>
<keyword evidence="4 8" id="KW-0813">Transport</keyword>
<dbReference type="PANTHER" id="PTHR42930:SF3">
    <property type="entry name" value="PHOSPHATE-SPECIFIC TRANSPORT SYSTEM ACCESSORY PROTEIN PHOU"/>
    <property type="match status" value="1"/>
</dbReference>
<dbReference type="InterPro" id="IPR038078">
    <property type="entry name" value="PhoU-like_sf"/>
</dbReference>
<organism evidence="10 11">
    <name type="scientific">Desulfomonile tiedjei</name>
    <dbReference type="NCBI Taxonomy" id="2358"/>
    <lineage>
        <taxon>Bacteria</taxon>
        <taxon>Pseudomonadati</taxon>
        <taxon>Thermodesulfobacteriota</taxon>
        <taxon>Desulfomonilia</taxon>
        <taxon>Desulfomonilales</taxon>
        <taxon>Desulfomonilaceae</taxon>
        <taxon>Desulfomonile</taxon>
    </lineage>
</organism>
<dbReference type="GO" id="GO:0005737">
    <property type="term" value="C:cytoplasm"/>
    <property type="evidence" value="ECO:0007669"/>
    <property type="project" value="UniProtKB-SubCell"/>
</dbReference>
<keyword evidence="5 8" id="KW-0963">Cytoplasm</keyword>
<dbReference type="GO" id="GO:0045936">
    <property type="term" value="P:negative regulation of phosphate metabolic process"/>
    <property type="evidence" value="ECO:0007669"/>
    <property type="project" value="InterPro"/>
</dbReference>
<protein>
    <recommendedName>
        <fullName evidence="8">Phosphate-specific transport system accessory protein PhoU</fullName>
    </recommendedName>
</protein>
<keyword evidence="6 8" id="KW-0592">Phosphate transport</keyword>
<evidence type="ECO:0000256" key="1">
    <source>
        <dbReference type="ARBA" id="ARBA00004496"/>
    </source>
</evidence>
<dbReference type="Gene3D" id="1.20.58.220">
    <property type="entry name" value="Phosphate transport system protein phou homolog 2, domain 2"/>
    <property type="match status" value="1"/>
</dbReference>
<feature type="domain" description="PhoU" evidence="9">
    <location>
        <begin position="121"/>
        <end position="205"/>
    </location>
</feature>
<evidence type="ECO:0000256" key="2">
    <source>
        <dbReference type="ARBA" id="ARBA00008107"/>
    </source>
</evidence>
<reference evidence="10" key="1">
    <citation type="submission" date="2020-07" db="EMBL/GenBank/DDBJ databases">
        <title>Huge and variable diversity of episymbiotic CPR bacteria and DPANN archaea in groundwater ecosystems.</title>
        <authorList>
            <person name="He C.Y."/>
            <person name="Keren R."/>
            <person name="Whittaker M."/>
            <person name="Farag I.F."/>
            <person name="Doudna J."/>
            <person name="Cate J.H.D."/>
            <person name="Banfield J.F."/>
        </authorList>
    </citation>
    <scope>NUCLEOTIDE SEQUENCE</scope>
    <source>
        <strain evidence="10">NC_groundwater_1664_Pr3_B-0.1um_52_9</strain>
    </source>
</reference>
<sequence>MSVRLQRDVEKLKKLVISLAALVEERFRTAIKSVECRDAQLARTVIDGDIDIDHREVDIEEECLKILALHQPVADHLRYIVAVLKLNNDLERIGDLAVNIAERAEFITKQNPMEIPFDYVTMSQRAGEMLQQSLDSLVHMDLDLAYQVCAEDDEVDTMKTNMQAQFAQEIRKEDKENVEALIHLFLISRHLERIADHATNIAEDVIYMITGAIHRHKGHQYK</sequence>
<accession>A0A9D6V7E0</accession>
<evidence type="ECO:0000256" key="5">
    <source>
        <dbReference type="ARBA" id="ARBA00022490"/>
    </source>
</evidence>
<dbReference type="InterPro" id="IPR026022">
    <property type="entry name" value="PhoU_dom"/>
</dbReference>
<name>A0A9D6V7E0_9BACT</name>
<proteinExistence type="inferred from homology"/>
<comment type="similarity">
    <text evidence="2 8">Belongs to the PhoU family.</text>
</comment>
<dbReference type="GO" id="GO:0030643">
    <property type="term" value="P:intracellular phosphate ion homeostasis"/>
    <property type="evidence" value="ECO:0007669"/>
    <property type="project" value="InterPro"/>
</dbReference>
<dbReference type="Proteomes" id="UP000807825">
    <property type="component" value="Unassembled WGS sequence"/>
</dbReference>
<comment type="subcellular location">
    <subcellularLocation>
        <location evidence="1 8">Cytoplasm</location>
    </subcellularLocation>
</comment>